<dbReference type="AlphaFoldDB" id="A0AAF0D9Z8"/>
<dbReference type="EMBL" id="CP120627">
    <property type="protein sequence ID" value="WEW54646.1"/>
    <property type="molecule type" value="Genomic_DNA"/>
</dbReference>
<gene>
    <name evidence="2" type="ORF">PRK78_000066</name>
</gene>
<proteinExistence type="predicted"/>
<organism evidence="2 3">
    <name type="scientific">Emydomyces testavorans</name>
    <dbReference type="NCBI Taxonomy" id="2070801"/>
    <lineage>
        <taxon>Eukaryota</taxon>
        <taxon>Fungi</taxon>
        <taxon>Dikarya</taxon>
        <taxon>Ascomycota</taxon>
        <taxon>Pezizomycotina</taxon>
        <taxon>Eurotiomycetes</taxon>
        <taxon>Eurotiomycetidae</taxon>
        <taxon>Onygenales</taxon>
        <taxon>Nannizziopsiaceae</taxon>
        <taxon>Emydomyces</taxon>
    </lineage>
</organism>
<dbReference type="SUPFAM" id="SSF56112">
    <property type="entry name" value="Protein kinase-like (PK-like)"/>
    <property type="match status" value="1"/>
</dbReference>
<dbReference type="PANTHER" id="PTHR21310:SF15">
    <property type="entry name" value="AMINOGLYCOSIDE PHOSPHOTRANSFERASE DOMAIN-CONTAINING PROTEIN"/>
    <property type="match status" value="1"/>
</dbReference>
<accession>A0AAF0D9Z8</accession>
<dbReference type="Proteomes" id="UP001219355">
    <property type="component" value="Chromosome 1"/>
</dbReference>
<evidence type="ECO:0000313" key="2">
    <source>
        <dbReference type="EMBL" id="WEW54646.1"/>
    </source>
</evidence>
<feature type="domain" description="Aminoglycoside phosphotransferase" evidence="1">
    <location>
        <begin position="185"/>
        <end position="370"/>
    </location>
</feature>
<keyword evidence="2" id="KW-0418">Kinase</keyword>
<dbReference type="InterPro" id="IPR051678">
    <property type="entry name" value="AGP_Transferase"/>
</dbReference>
<dbReference type="Pfam" id="PF01636">
    <property type="entry name" value="APH"/>
    <property type="match status" value="1"/>
</dbReference>
<keyword evidence="3" id="KW-1185">Reference proteome</keyword>
<name>A0AAF0D9Z8_9EURO</name>
<sequence>MSDAMTQGNFVYAFLKSCFTRLRGFAQFLLPFLRPKKRRGINYYNPVELNKYAMQTLQKALKDDPGADIRDCLPLVYNSAMRVISKTKARKEEELKRPPTPEFRTKIDHVENAEIIFPLSDEVVSLLSQYSDKDGELVGKQLVTSLKRLIWESPKIWESAVRGVVLKCSDNVALKVIRQHPDYTEYTTLQYLAEKLPEIPVPSTYGVIRFKPFTAYFMSYIPSMTLAEAWPSLNHEGKTSVQEQLEEIFSKLRTLKKDDGYPLGGVGGEGVKEARVGNSAQEKTINTAASFVDLQFSLSEFLSKSYIQFIRTLQPPPPTGSVFTHGDVRKDNIMVDIGDNNTCTVTAIIDWEDAGFYPDYFECTTLTRTWLPRVEDDWYNYLPPCIDPARFPHHWLLDRLWGIHHPIF</sequence>
<keyword evidence="2" id="KW-0723">Serine/threonine-protein kinase</keyword>
<keyword evidence="2" id="KW-0326">Glycosidase</keyword>
<dbReference type="Gene3D" id="3.90.1200.10">
    <property type="match status" value="1"/>
</dbReference>
<reference evidence="2" key="1">
    <citation type="submission" date="2023-03" db="EMBL/GenBank/DDBJ databases">
        <title>Emydomyces testavorans Genome Sequence.</title>
        <authorList>
            <person name="Hoyer L."/>
        </authorList>
    </citation>
    <scope>NUCLEOTIDE SEQUENCE</scope>
    <source>
        <strain evidence="2">16-2883</strain>
    </source>
</reference>
<dbReference type="InterPro" id="IPR002575">
    <property type="entry name" value="Aminoglycoside_PTrfase"/>
</dbReference>
<dbReference type="InterPro" id="IPR011009">
    <property type="entry name" value="Kinase-like_dom_sf"/>
</dbReference>
<dbReference type="GO" id="GO:0004674">
    <property type="term" value="F:protein serine/threonine kinase activity"/>
    <property type="evidence" value="ECO:0007669"/>
    <property type="project" value="UniProtKB-KW"/>
</dbReference>
<evidence type="ECO:0000259" key="1">
    <source>
        <dbReference type="Pfam" id="PF01636"/>
    </source>
</evidence>
<dbReference type="CDD" id="cd05120">
    <property type="entry name" value="APH_ChoK_like"/>
    <property type="match status" value="1"/>
</dbReference>
<dbReference type="EC" id="3.2.1.99" evidence="2"/>
<evidence type="ECO:0000313" key="3">
    <source>
        <dbReference type="Proteomes" id="UP001219355"/>
    </source>
</evidence>
<protein>
    <submittedName>
        <fullName evidence="2">Serine/threonine protein kinase</fullName>
        <ecNumber evidence="2">3.2.1.99</ecNumber>
    </submittedName>
</protein>
<dbReference type="GO" id="GO:0046558">
    <property type="term" value="F:arabinan endo-1,5-alpha-L-arabinosidase activity"/>
    <property type="evidence" value="ECO:0007669"/>
    <property type="project" value="UniProtKB-EC"/>
</dbReference>
<keyword evidence="2" id="KW-0808">Transferase</keyword>
<keyword evidence="2" id="KW-0378">Hydrolase</keyword>
<dbReference type="PANTHER" id="PTHR21310">
    <property type="entry name" value="AMINOGLYCOSIDE PHOSPHOTRANSFERASE-RELATED-RELATED"/>
    <property type="match status" value="1"/>
</dbReference>